<dbReference type="InterPro" id="IPR029035">
    <property type="entry name" value="DHS-like_NAD/FAD-binding_dom"/>
</dbReference>
<evidence type="ECO:0000259" key="5">
    <source>
        <dbReference type="Pfam" id="PF02775"/>
    </source>
</evidence>
<reference evidence="7 8" key="1">
    <citation type="journal article" date="2012" name="ISME J.">
        <title>Nitrification expanded: discovery, physiology and genomics of a nitrite-oxidizing bacterium from the phylum Chloroflexi.</title>
        <authorList>
            <person name="Sorokin D.Y."/>
            <person name="Lucker S."/>
            <person name="Vejmelkova D."/>
            <person name="Kostrikina N.A."/>
            <person name="Kleerebezem R."/>
            <person name="Rijpstra W.I."/>
            <person name="Damste J.S."/>
            <person name="Le Paslier D."/>
            <person name="Muyzer G."/>
            <person name="Wagner M."/>
            <person name="van Loosdrecht M.C."/>
            <person name="Daims H."/>
        </authorList>
    </citation>
    <scope>NUCLEOTIDE SEQUENCE [LARGE SCALE GENOMIC DNA]</scope>
    <source>
        <strain evidence="8">none</strain>
    </source>
</reference>
<sequence length="531" mass="56149">MIAINTALFIADYLVQSGVRRAYAVPDPEIAPLLNAFRLRGITIVATESGTVGGMLAAAEDAVHQGVGAVISGAGPGVAEIGPALIQAQVSHRAVIALTIEPDGGDRPSTRGSLDLRTIFASVSKGSYRLTAENARELMPLAWRLATALPRGAVHLRVHSEEMSKATRGAGGQAHAPAASNGDRAALVQRASEMIAASSRILVLIGPEVLEAQAETAARLLAEQWEAPIAVTPMAKGAVAETHPLFAGVYGGLGDHALLDLMNQSDLIVGFGVSSADFVHRWRPTSPVIHLTHSGRADPGFPADIVLSGPLNALANQLQRRPAGLDRGEARASETRRAIQQAVLGRIDERALTPQEVIEQLRRLAPASMPLAVEADLAGLLAAQLWTVTEPGRFLINNGLGLPGSGLALATVAALTRPQQGVLWIGLDTALAARPGFLSYLRDLHTNVVLIVINQGVRAELLRAQERAGYPPVASDYPPLNFEALAGTFGLHYSRVRTGVELRSALPEALTSGRPVILDVIGDRESWWRIE</sequence>
<feature type="domain" description="Thiamine pyrophosphate enzyme N-terminal TPP-binding" evidence="6">
    <location>
        <begin position="6"/>
        <end position="107"/>
    </location>
</feature>
<dbReference type="InterPro" id="IPR045229">
    <property type="entry name" value="TPP_enz"/>
</dbReference>
<organism evidence="7 8">
    <name type="scientific">Nitrolancea hollandica Lb</name>
    <dbReference type="NCBI Taxonomy" id="1129897"/>
    <lineage>
        <taxon>Bacteria</taxon>
        <taxon>Pseudomonadati</taxon>
        <taxon>Thermomicrobiota</taxon>
        <taxon>Thermomicrobia</taxon>
        <taxon>Sphaerobacterales</taxon>
        <taxon>Sphaerobacterineae</taxon>
        <taxon>Sphaerobacteraceae</taxon>
        <taxon>Nitrolancea</taxon>
    </lineage>
</organism>
<dbReference type="GO" id="GO:0003984">
    <property type="term" value="F:acetolactate synthase activity"/>
    <property type="evidence" value="ECO:0007669"/>
    <property type="project" value="UniProtKB-EC"/>
</dbReference>
<dbReference type="CDD" id="cd00568">
    <property type="entry name" value="TPP_enzymes"/>
    <property type="match status" value="1"/>
</dbReference>
<gene>
    <name evidence="7" type="ORF">NITHO_5980002</name>
</gene>
<evidence type="ECO:0000256" key="1">
    <source>
        <dbReference type="ARBA" id="ARBA00007812"/>
    </source>
</evidence>
<evidence type="ECO:0000259" key="4">
    <source>
        <dbReference type="Pfam" id="PF00205"/>
    </source>
</evidence>
<proteinExistence type="inferred from homology"/>
<name>I4EMF0_9BACT</name>
<accession>I4EMF0</accession>
<keyword evidence="2 3" id="KW-0786">Thiamine pyrophosphate</keyword>
<dbReference type="OrthoDB" id="4494979at2"/>
<dbReference type="CDD" id="cd07035">
    <property type="entry name" value="TPP_PYR_POX_like"/>
    <property type="match status" value="1"/>
</dbReference>
<evidence type="ECO:0000256" key="3">
    <source>
        <dbReference type="RuleBase" id="RU362132"/>
    </source>
</evidence>
<dbReference type="InterPro" id="IPR012000">
    <property type="entry name" value="Thiamin_PyroP_enz_cen_dom"/>
</dbReference>
<dbReference type="GO" id="GO:0009099">
    <property type="term" value="P:L-valine biosynthetic process"/>
    <property type="evidence" value="ECO:0007669"/>
    <property type="project" value="TreeGrafter"/>
</dbReference>
<feature type="domain" description="Thiamine pyrophosphate enzyme TPP-binding" evidence="5">
    <location>
        <begin position="381"/>
        <end position="520"/>
    </location>
</feature>
<dbReference type="GO" id="GO:0005948">
    <property type="term" value="C:acetolactate synthase complex"/>
    <property type="evidence" value="ECO:0007669"/>
    <property type="project" value="TreeGrafter"/>
</dbReference>
<keyword evidence="8" id="KW-1185">Reference proteome</keyword>
<dbReference type="InterPro" id="IPR029061">
    <property type="entry name" value="THDP-binding"/>
</dbReference>
<dbReference type="SUPFAM" id="SSF52518">
    <property type="entry name" value="Thiamin diphosphate-binding fold (THDP-binding)"/>
    <property type="match status" value="2"/>
</dbReference>
<dbReference type="Pfam" id="PF02775">
    <property type="entry name" value="TPP_enzyme_C"/>
    <property type="match status" value="1"/>
</dbReference>
<dbReference type="RefSeq" id="WP_008481134.1">
    <property type="nucleotide sequence ID" value="NZ_CAGS01000554.1"/>
</dbReference>
<protein>
    <submittedName>
        <fullName evidence="7">Putative Acetolactate synthase</fullName>
        <ecNumber evidence="7">2.2.1.6</ecNumber>
    </submittedName>
</protein>
<dbReference type="EMBL" id="CAGS01000554">
    <property type="protein sequence ID" value="CCF85863.1"/>
    <property type="molecule type" value="Genomic_DNA"/>
</dbReference>
<dbReference type="GO" id="GO:0009097">
    <property type="term" value="P:isoleucine biosynthetic process"/>
    <property type="evidence" value="ECO:0007669"/>
    <property type="project" value="TreeGrafter"/>
</dbReference>
<dbReference type="Pfam" id="PF00205">
    <property type="entry name" value="TPP_enzyme_M"/>
    <property type="match status" value="1"/>
</dbReference>
<dbReference type="InterPro" id="IPR011766">
    <property type="entry name" value="TPP_enzyme_TPP-bd"/>
</dbReference>
<dbReference type="SUPFAM" id="SSF52467">
    <property type="entry name" value="DHS-like NAD/FAD-binding domain"/>
    <property type="match status" value="1"/>
</dbReference>
<dbReference type="EC" id="2.2.1.6" evidence="7"/>
<dbReference type="PANTHER" id="PTHR18968:SF167">
    <property type="entry name" value="ACETOLACTATE SYNTHASE LARGE SUBUNIT ILVB2-RELATED"/>
    <property type="match status" value="1"/>
</dbReference>
<dbReference type="Pfam" id="PF02776">
    <property type="entry name" value="TPP_enzyme_N"/>
    <property type="match status" value="1"/>
</dbReference>
<dbReference type="Gene3D" id="3.40.50.1220">
    <property type="entry name" value="TPP-binding domain"/>
    <property type="match status" value="1"/>
</dbReference>
<dbReference type="PANTHER" id="PTHR18968">
    <property type="entry name" value="THIAMINE PYROPHOSPHATE ENZYMES"/>
    <property type="match status" value="1"/>
</dbReference>
<dbReference type="AlphaFoldDB" id="I4EMF0"/>
<dbReference type="InterPro" id="IPR012001">
    <property type="entry name" value="Thiamin_PyroP_enz_TPP-bd_dom"/>
</dbReference>
<dbReference type="Proteomes" id="UP000004221">
    <property type="component" value="Unassembled WGS sequence"/>
</dbReference>
<dbReference type="GO" id="GO:0050660">
    <property type="term" value="F:flavin adenine dinucleotide binding"/>
    <property type="evidence" value="ECO:0007669"/>
    <property type="project" value="TreeGrafter"/>
</dbReference>
<dbReference type="GO" id="GO:0030976">
    <property type="term" value="F:thiamine pyrophosphate binding"/>
    <property type="evidence" value="ECO:0007669"/>
    <property type="project" value="InterPro"/>
</dbReference>
<evidence type="ECO:0000259" key="6">
    <source>
        <dbReference type="Pfam" id="PF02776"/>
    </source>
</evidence>
<comment type="similarity">
    <text evidence="1 3">Belongs to the TPP enzyme family.</text>
</comment>
<evidence type="ECO:0000313" key="7">
    <source>
        <dbReference type="EMBL" id="CCF85863.1"/>
    </source>
</evidence>
<evidence type="ECO:0000256" key="2">
    <source>
        <dbReference type="ARBA" id="ARBA00023052"/>
    </source>
</evidence>
<feature type="domain" description="Thiamine pyrophosphate enzyme central" evidence="4">
    <location>
        <begin position="188"/>
        <end position="293"/>
    </location>
</feature>
<comment type="caution">
    <text evidence="7">The sequence shown here is derived from an EMBL/GenBank/DDBJ whole genome shotgun (WGS) entry which is preliminary data.</text>
</comment>
<keyword evidence="7" id="KW-0808">Transferase</keyword>
<evidence type="ECO:0000313" key="8">
    <source>
        <dbReference type="Proteomes" id="UP000004221"/>
    </source>
</evidence>
<dbReference type="GO" id="GO:0000287">
    <property type="term" value="F:magnesium ion binding"/>
    <property type="evidence" value="ECO:0007669"/>
    <property type="project" value="InterPro"/>
</dbReference>
<dbReference type="Gene3D" id="3.40.50.970">
    <property type="match status" value="2"/>
</dbReference>